<comment type="similarity">
    <text evidence="2">Belongs to the UPF0754 family.</text>
</comment>
<feature type="transmembrane region" description="Helical" evidence="6">
    <location>
        <begin position="357"/>
        <end position="379"/>
    </location>
</feature>
<evidence type="ECO:0000313" key="8">
    <source>
        <dbReference type="Proteomes" id="UP001178322"/>
    </source>
</evidence>
<keyword evidence="5 6" id="KW-0472">Membrane</keyword>
<dbReference type="Pfam" id="PF04286">
    <property type="entry name" value="DUF445"/>
    <property type="match status" value="1"/>
</dbReference>
<accession>A0AAX3WT89</accession>
<keyword evidence="3 6" id="KW-0812">Transmembrane</keyword>
<dbReference type="PANTHER" id="PTHR35791">
    <property type="entry name" value="UPF0754 MEMBRANE PROTEIN YHEB"/>
    <property type="match status" value="1"/>
</dbReference>
<evidence type="ECO:0000313" key="7">
    <source>
        <dbReference type="EMBL" id="WHY50934.1"/>
    </source>
</evidence>
<dbReference type="PANTHER" id="PTHR35791:SF1">
    <property type="entry name" value="UPF0754 MEMBRANE PROTEIN YHEB"/>
    <property type="match status" value="1"/>
</dbReference>
<evidence type="ECO:0000256" key="4">
    <source>
        <dbReference type="ARBA" id="ARBA00022989"/>
    </source>
</evidence>
<dbReference type="AlphaFoldDB" id="A0AAX3WT89"/>
<reference evidence="7" key="1">
    <citation type="submission" date="2023-05" db="EMBL/GenBank/DDBJ databases">
        <title>Comparative genomics of Bacillaceae isolates and their secondary metabolite potential.</title>
        <authorList>
            <person name="Song L."/>
            <person name="Nielsen L.J."/>
            <person name="Mohite O."/>
            <person name="Xu X."/>
            <person name="Weber T."/>
            <person name="Kovacs A.T."/>
        </authorList>
    </citation>
    <scope>NUCLEOTIDE SEQUENCE</scope>
    <source>
        <strain evidence="7">LY1</strain>
    </source>
</reference>
<evidence type="ECO:0000256" key="1">
    <source>
        <dbReference type="ARBA" id="ARBA00004236"/>
    </source>
</evidence>
<dbReference type="PIRSF" id="PIRSF032178">
    <property type="entry name" value="UCP032178"/>
    <property type="match status" value="1"/>
</dbReference>
<protein>
    <submittedName>
        <fullName evidence="7">DUF445 family protein</fullName>
    </submittedName>
</protein>
<evidence type="ECO:0000256" key="6">
    <source>
        <dbReference type="SAM" id="Phobius"/>
    </source>
</evidence>
<evidence type="ECO:0000256" key="5">
    <source>
        <dbReference type="ARBA" id="ARBA00023136"/>
    </source>
</evidence>
<dbReference type="InterPro" id="IPR016991">
    <property type="entry name" value="UCP032178"/>
</dbReference>
<dbReference type="Proteomes" id="UP001178322">
    <property type="component" value="Chromosome"/>
</dbReference>
<organism evidence="7 8">
    <name type="scientific">Lysinibacillus pakistanensis</name>
    <dbReference type="NCBI Taxonomy" id="759811"/>
    <lineage>
        <taxon>Bacteria</taxon>
        <taxon>Bacillati</taxon>
        <taxon>Bacillota</taxon>
        <taxon>Bacilli</taxon>
        <taxon>Bacillales</taxon>
        <taxon>Bacillaceae</taxon>
        <taxon>Lysinibacillus</taxon>
    </lineage>
</organism>
<evidence type="ECO:0000256" key="3">
    <source>
        <dbReference type="ARBA" id="ARBA00022692"/>
    </source>
</evidence>
<comment type="subcellular location">
    <subcellularLocation>
        <location evidence="1">Cell membrane</location>
    </subcellularLocation>
</comment>
<dbReference type="GO" id="GO:0005886">
    <property type="term" value="C:plasma membrane"/>
    <property type="evidence" value="ECO:0007669"/>
    <property type="project" value="UniProtKB-SubCell"/>
</dbReference>
<dbReference type="InterPro" id="IPR007383">
    <property type="entry name" value="DUF445"/>
</dbReference>
<proteinExistence type="inferred from homology"/>
<dbReference type="EMBL" id="CP126101">
    <property type="protein sequence ID" value="WHY50934.1"/>
    <property type="molecule type" value="Genomic_DNA"/>
</dbReference>
<dbReference type="RefSeq" id="WP_283869550.1">
    <property type="nucleotide sequence ID" value="NZ_CP126101.1"/>
</dbReference>
<name>A0AAX3WT89_9BACI</name>
<keyword evidence="4 6" id="KW-1133">Transmembrane helix</keyword>
<sequence length="380" mass="43167">MDNFLVTLLFMAIIGAAIGGVTNHLAIKMLFRPHEAIYIKNWRVPFTPGLIPKRRDELARQLGLTVVNYLLTPETFRKKFFSKDIQDKVEQFVQTKVEETIFTNDKTIQDWLTLAGFSNMPTTIENKIEAIVEGQFESMKNTLSTKSIHTLLSADIQQTIDAKIPVAVRHILEKGEDYFLSPEGELTIKAMIDDFLSSKGSLGGMINMFLGDSSSLVAKVQRELIKFMQAPGTTALLTKIFTQEWDKLKERPAMDFLQDIRFDSILMKVQGYVKEQLAVEDRLDHPISYYWPEGNAWMKETVISQVIEKAFVKAEEKLEDVLKRLNLQEVVREQVDSFPVAKLEELVLGISKREFKMITVLGAVLGGLIGIVQGLIVYFI</sequence>
<evidence type="ECO:0000256" key="2">
    <source>
        <dbReference type="ARBA" id="ARBA00008053"/>
    </source>
</evidence>
<gene>
    <name evidence="7" type="ORF">QNH24_21995</name>
</gene>